<protein>
    <submittedName>
        <fullName evidence="1">Uncharacterized protein</fullName>
    </submittedName>
</protein>
<organism evidence="1 2">
    <name type="scientific">Prevotella intermedia</name>
    <dbReference type="NCBI Taxonomy" id="28131"/>
    <lineage>
        <taxon>Bacteria</taxon>
        <taxon>Pseudomonadati</taxon>
        <taxon>Bacteroidota</taxon>
        <taxon>Bacteroidia</taxon>
        <taxon>Bacteroidales</taxon>
        <taxon>Prevotellaceae</taxon>
        <taxon>Prevotella</taxon>
    </lineage>
</organism>
<dbReference type="AlphaFoldDB" id="A0A0S3UKM7"/>
<proteinExistence type="predicted"/>
<gene>
    <name evidence="1" type="ORF">PIOMA14_I_1451</name>
</gene>
<name>A0A0S3UKM7_PREIN</name>
<dbReference type="EMBL" id="AP014597">
    <property type="protein sequence ID" value="BAU17959.1"/>
    <property type="molecule type" value="Genomic_DNA"/>
</dbReference>
<accession>A0A0S3UKM7</accession>
<sequence length="59" mass="6878">MLSVHEPSLNSRDLEFVGKGSLFKSVNNYDCYWPKTEQVFSVWYFYSNSQIGIAIHTEN</sequence>
<evidence type="ECO:0000313" key="2">
    <source>
        <dbReference type="Proteomes" id="UP000217431"/>
    </source>
</evidence>
<reference evidence="1 2" key="1">
    <citation type="journal article" date="2016" name="DNA Res.">
        <title>The complete genome sequencing of Prevotella intermedia strain OMA14 and a subsequent fine-scale, intra-species genomic comparison reveal an unusual amplification of conjugative and mobile transposons and identify a novel Prevotella-lineage-specific repeat.</title>
        <authorList>
            <person name="Naito M."/>
            <person name="Ogura Y."/>
            <person name="Itoh T."/>
            <person name="Shoji M."/>
            <person name="Okamoto M."/>
            <person name="Hayashi T."/>
            <person name="Nakayama K."/>
        </authorList>
    </citation>
    <scope>NUCLEOTIDE SEQUENCE [LARGE SCALE GENOMIC DNA]</scope>
    <source>
        <strain evidence="1 2">OMA14</strain>
    </source>
</reference>
<evidence type="ECO:0000313" key="1">
    <source>
        <dbReference type="EMBL" id="BAU17959.1"/>
    </source>
</evidence>
<dbReference type="Proteomes" id="UP000217431">
    <property type="component" value="Chromosome I"/>
</dbReference>